<evidence type="ECO:0000313" key="3">
    <source>
        <dbReference type="Proteomes" id="UP000183940"/>
    </source>
</evidence>
<sequence length="323" mass="37778">MSTHVSKCLLITVKRIDQDFFCYGKYKLTDVLESKMEHLGVKVMQPVDIPERYERLFLESRARQLGLSGITLDVFKTRLCKDNLNKQWCELTEELPGSINGDNARKNVWGKEISKALKEAGFNAQENGKKLWLDVHKWLEQKYEPWLWEMLTQKLERAQDMGFLETGTHEPKVADLGRYRPSEPYVKRVKGESQLILEIRVRQPAHLTLLLREANQEVWCLCPSEYIPNSKLETGKHIFPQPCSHNEDFHVFGISDVVGKEQWLALLTLEAPRFGWLQNTEDVSENQLEPSEYQLEPMDLQEVLDYVSQGKNRRLLYTEYEVY</sequence>
<dbReference type="Pfam" id="PF14326">
    <property type="entry name" value="DUF4384"/>
    <property type="match status" value="1"/>
</dbReference>
<accession>A0A1L9QUD2</accession>
<keyword evidence="3" id="KW-1185">Reference proteome</keyword>
<dbReference type="EMBL" id="MLAW01000008">
    <property type="protein sequence ID" value="OJJ26278.1"/>
    <property type="molecule type" value="Genomic_DNA"/>
</dbReference>
<feature type="domain" description="DUF4384" evidence="1">
    <location>
        <begin position="193"/>
        <end position="268"/>
    </location>
</feature>
<dbReference type="InterPro" id="IPR025493">
    <property type="entry name" value="DUF4384"/>
</dbReference>
<dbReference type="STRING" id="1925591.BI308_06585"/>
<dbReference type="Proteomes" id="UP000183940">
    <property type="component" value="Unassembled WGS sequence"/>
</dbReference>
<reference evidence="2" key="1">
    <citation type="submission" date="2016-10" db="EMBL/GenBank/DDBJ databases">
        <title>CRISPR-Cas defence system in Roseofilum reptotaenium: evidence of a bacteriophage-cyanobacterium arms race in the coral black band disease.</title>
        <authorList>
            <person name="Buerger P."/>
            <person name="Wood-Charlson E.M."/>
            <person name="Weynberg K.D."/>
            <person name="Willis B."/>
            <person name="Van Oppen M.J."/>
        </authorList>
    </citation>
    <scope>NUCLEOTIDE SEQUENCE [LARGE SCALE GENOMIC DNA]</scope>
    <source>
        <strain evidence="2">AO1-A</strain>
    </source>
</reference>
<protein>
    <recommendedName>
        <fullName evidence="1">DUF4384 domain-containing protein</fullName>
    </recommendedName>
</protein>
<comment type="caution">
    <text evidence="2">The sequence shown here is derived from an EMBL/GenBank/DDBJ whole genome shotgun (WGS) entry which is preliminary data.</text>
</comment>
<evidence type="ECO:0000313" key="2">
    <source>
        <dbReference type="EMBL" id="OJJ26278.1"/>
    </source>
</evidence>
<gene>
    <name evidence="2" type="ORF">BI308_06585</name>
</gene>
<dbReference type="AlphaFoldDB" id="A0A1L9QUD2"/>
<proteinExistence type="predicted"/>
<organism evidence="2 3">
    <name type="scientific">Roseofilum reptotaenium AO1-A</name>
    <dbReference type="NCBI Taxonomy" id="1925591"/>
    <lineage>
        <taxon>Bacteria</taxon>
        <taxon>Bacillati</taxon>
        <taxon>Cyanobacteriota</taxon>
        <taxon>Cyanophyceae</taxon>
        <taxon>Desertifilales</taxon>
        <taxon>Desertifilaceae</taxon>
        <taxon>Roseofilum</taxon>
    </lineage>
</organism>
<evidence type="ECO:0000259" key="1">
    <source>
        <dbReference type="Pfam" id="PF14326"/>
    </source>
</evidence>
<name>A0A1L9QUD2_9CYAN</name>